<keyword evidence="4 10" id="KW-0812">Transmembrane</keyword>
<dbReference type="SUPFAM" id="SSF52540">
    <property type="entry name" value="P-loop containing nucleoside triphosphate hydrolases"/>
    <property type="match status" value="1"/>
</dbReference>
<feature type="transmembrane region" description="Helical" evidence="10">
    <location>
        <begin position="358"/>
        <end position="381"/>
    </location>
</feature>
<reference evidence="12" key="1">
    <citation type="submission" date="2020-08" db="EMBL/GenBank/DDBJ databases">
        <title>Genome public.</title>
        <authorList>
            <person name="Liu C."/>
            <person name="Sun Q."/>
        </authorList>
    </citation>
    <scope>NUCLEOTIDE SEQUENCE</scope>
    <source>
        <strain evidence="12">BX12</strain>
    </source>
</reference>
<feature type="transmembrane region" description="Helical" evidence="10">
    <location>
        <begin position="733"/>
        <end position="759"/>
    </location>
</feature>
<keyword evidence="13" id="KW-1185">Reference proteome</keyword>
<evidence type="ECO:0000256" key="4">
    <source>
        <dbReference type="ARBA" id="ARBA00022692"/>
    </source>
</evidence>
<feature type="transmembrane region" description="Helical" evidence="10">
    <location>
        <begin position="779"/>
        <end position="800"/>
    </location>
</feature>
<dbReference type="SMART" id="SM00382">
    <property type="entry name" value="AAA"/>
    <property type="match status" value="1"/>
</dbReference>
<dbReference type="InterPro" id="IPR027417">
    <property type="entry name" value="P-loop_NTPase"/>
</dbReference>
<evidence type="ECO:0000256" key="9">
    <source>
        <dbReference type="ARBA" id="ARBA00038388"/>
    </source>
</evidence>
<organism evidence="12 13">
    <name type="scientific">Zhenpiania hominis</name>
    <dbReference type="NCBI Taxonomy" id="2763644"/>
    <lineage>
        <taxon>Bacteria</taxon>
        <taxon>Bacillati</taxon>
        <taxon>Bacillota</taxon>
        <taxon>Clostridia</taxon>
        <taxon>Peptostreptococcales</taxon>
        <taxon>Anaerovoracaceae</taxon>
        <taxon>Zhenpiania</taxon>
    </lineage>
</organism>
<keyword evidence="6 12" id="KW-0067">ATP-binding</keyword>
<dbReference type="EMBL" id="JACRYT010000017">
    <property type="protein sequence ID" value="MBC6680697.1"/>
    <property type="molecule type" value="Genomic_DNA"/>
</dbReference>
<evidence type="ECO:0000256" key="5">
    <source>
        <dbReference type="ARBA" id="ARBA00022741"/>
    </source>
</evidence>
<dbReference type="Pfam" id="PF02687">
    <property type="entry name" value="FtsX"/>
    <property type="match status" value="1"/>
</dbReference>
<evidence type="ECO:0000256" key="8">
    <source>
        <dbReference type="ARBA" id="ARBA00023136"/>
    </source>
</evidence>
<dbReference type="GO" id="GO:0016887">
    <property type="term" value="F:ATP hydrolysis activity"/>
    <property type="evidence" value="ECO:0007669"/>
    <property type="project" value="InterPro"/>
</dbReference>
<dbReference type="PANTHER" id="PTHR42798">
    <property type="entry name" value="LIPOPROTEIN-RELEASING SYSTEM ATP-BINDING PROTEIN LOLD"/>
    <property type="match status" value="1"/>
</dbReference>
<dbReference type="Gene3D" id="3.40.50.300">
    <property type="entry name" value="P-loop containing nucleotide triphosphate hydrolases"/>
    <property type="match status" value="1"/>
</dbReference>
<evidence type="ECO:0000256" key="3">
    <source>
        <dbReference type="ARBA" id="ARBA00022475"/>
    </source>
</evidence>
<evidence type="ECO:0000256" key="6">
    <source>
        <dbReference type="ARBA" id="ARBA00022840"/>
    </source>
</evidence>
<keyword evidence="3" id="KW-1003">Cell membrane</keyword>
<evidence type="ECO:0000256" key="2">
    <source>
        <dbReference type="ARBA" id="ARBA00022448"/>
    </source>
</evidence>
<evidence type="ECO:0000256" key="7">
    <source>
        <dbReference type="ARBA" id="ARBA00022989"/>
    </source>
</evidence>
<dbReference type="InterPro" id="IPR017911">
    <property type="entry name" value="MacB-like_ATP-bd"/>
</dbReference>
<dbReference type="PROSITE" id="PS50893">
    <property type="entry name" value="ABC_TRANSPORTER_2"/>
    <property type="match status" value="1"/>
</dbReference>
<sequence>MVKLEHVNKYFNRRRKNELHVINNTSLELGGSGLVALLGPSGCGKTTLLNAIGGLDKVSSGKIYINGQRITRRRSAKIDQIRNLNIGYIFQNYNLVDNMTVFDNVAIALKMVGVKDKKEIEEKVNYVLEKVGMYRYRNRYADMLSGGERQRVGIARAIVKNPAIIIADEPTGNLDSRNTIEVMNMIHSIARDKLVVLVTHEENLAKFYASRIIRIRDGKLVSDENNEHGDHLDYRMENKIYLKDIRDHKRLKTDLYQIDLYNESGDPAALNIVVRGGNIYIQTKSEGDRVEIVDEHSSMELIDDHYRELTKEEALKNSINREKLEAAGRRRYASIISPVSMITKGFKTVFRYPALKKILLLGFLISAMFITYAVSNIFGVLNLTDDEFVTADKSYLTIEDPNVRVKDYLNYERNGDFEYLIPGDGSVSLIMPYRDYYQLQEYSAVFTGSLSDSAKLRDSDLAWGRLPDNKREVAIDKMVLKKAVEEQSTKMAGFASARDFLGETVTVPNMPDMKIVGITDKTSPCIYADRGIFINLLANVPEDPEMAMYGEMTDESGEPALLDYRLKKGDVSLKKGRWPQALYEVAVPEENAEEMPLNKEIPRQVNGHKLKVTGYYSDPAASGAMLVTNKTVKYNLIDTKPNITVCPGEETADKEAAMMRLQEEQVNVKDTYAESKKEYKDSLWSSIRSSLIMAGVVLAVSFIEIFLIIRASFLSRVKEVGVYRAIGVKKRDIYKMFLGEILAITTMASVPGFLFMAYILDKISGYTIFSNLFLINGKVIGLCLLLLYGFNLVFGLLPVFRTMRKRPAAILSRTDIN</sequence>
<evidence type="ECO:0000256" key="10">
    <source>
        <dbReference type="SAM" id="Phobius"/>
    </source>
</evidence>
<comment type="subcellular location">
    <subcellularLocation>
        <location evidence="1">Cell inner membrane</location>
        <topology evidence="1">Multi-pass membrane protein</topology>
    </subcellularLocation>
</comment>
<dbReference type="Pfam" id="PF00005">
    <property type="entry name" value="ABC_tran"/>
    <property type="match status" value="1"/>
</dbReference>
<feature type="domain" description="ABC transporter" evidence="11">
    <location>
        <begin position="2"/>
        <end position="242"/>
    </location>
</feature>
<dbReference type="RefSeq" id="WP_187303795.1">
    <property type="nucleotide sequence ID" value="NZ_JACRYT010000017.1"/>
</dbReference>
<dbReference type="InterPro" id="IPR003439">
    <property type="entry name" value="ABC_transporter-like_ATP-bd"/>
</dbReference>
<dbReference type="GO" id="GO:0005886">
    <property type="term" value="C:plasma membrane"/>
    <property type="evidence" value="ECO:0007669"/>
    <property type="project" value="UniProtKB-SubCell"/>
</dbReference>
<dbReference type="InterPro" id="IPR003593">
    <property type="entry name" value="AAA+_ATPase"/>
</dbReference>
<evidence type="ECO:0000259" key="11">
    <source>
        <dbReference type="PROSITE" id="PS50893"/>
    </source>
</evidence>
<dbReference type="AlphaFoldDB" id="A0A923SRH4"/>
<dbReference type="GO" id="GO:0005524">
    <property type="term" value="F:ATP binding"/>
    <property type="evidence" value="ECO:0007669"/>
    <property type="project" value="UniProtKB-KW"/>
</dbReference>
<comment type="similarity">
    <text evidence="9">Belongs to the ABC transporter superfamily. Macrolide exporter (TC 3.A.1.122) family.</text>
</comment>
<dbReference type="Proteomes" id="UP000602647">
    <property type="component" value="Unassembled WGS sequence"/>
</dbReference>
<proteinExistence type="inferred from homology"/>
<feature type="transmembrane region" description="Helical" evidence="10">
    <location>
        <begin position="691"/>
        <end position="713"/>
    </location>
</feature>
<evidence type="ECO:0000313" key="12">
    <source>
        <dbReference type="EMBL" id="MBC6680697.1"/>
    </source>
</evidence>
<keyword evidence="7 10" id="KW-1133">Transmembrane helix</keyword>
<comment type="caution">
    <text evidence="12">The sequence shown here is derived from an EMBL/GenBank/DDBJ whole genome shotgun (WGS) entry which is preliminary data.</text>
</comment>
<keyword evidence="2" id="KW-0813">Transport</keyword>
<dbReference type="InterPro" id="IPR017871">
    <property type="entry name" value="ABC_transporter-like_CS"/>
</dbReference>
<evidence type="ECO:0000313" key="13">
    <source>
        <dbReference type="Proteomes" id="UP000602647"/>
    </source>
</evidence>
<keyword evidence="8 10" id="KW-0472">Membrane</keyword>
<evidence type="ECO:0000256" key="1">
    <source>
        <dbReference type="ARBA" id="ARBA00004429"/>
    </source>
</evidence>
<dbReference type="PROSITE" id="PS00211">
    <property type="entry name" value="ABC_TRANSPORTER_1"/>
    <property type="match status" value="1"/>
</dbReference>
<accession>A0A923SRH4</accession>
<dbReference type="InterPro" id="IPR003838">
    <property type="entry name" value="ABC3_permease_C"/>
</dbReference>
<gene>
    <name evidence="12" type="ORF">H9L42_12785</name>
</gene>
<name>A0A923SRH4_9FIRM</name>
<protein>
    <submittedName>
        <fullName evidence="12">ABC transporter ATP-binding protein/permease</fullName>
    </submittedName>
</protein>
<dbReference type="CDD" id="cd03255">
    <property type="entry name" value="ABC_MJ0796_LolCDE_FtsE"/>
    <property type="match status" value="1"/>
</dbReference>
<dbReference type="PANTHER" id="PTHR42798:SF6">
    <property type="entry name" value="CELL DIVISION ATP-BINDING PROTEIN FTSE"/>
    <property type="match status" value="1"/>
</dbReference>
<keyword evidence="5" id="KW-0547">Nucleotide-binding</keyword>